<dbReference type="EMBL" id="LDZY01000009">
    <property type="protein sequence ID" value="KLU65209.1"/>
    <property type="molecule type" value="Genomic_DNA"/>
</dbReference>
<dbReference type="AlphaFoldDB" id="A0A0J1FNY3"/>
<dbReference type="Proteomes" id="UP000036356">
    <property type="component" value="Unassembled WGS sequence"/>
</dbReference>
<organism evidence="1 2">
    <name type="scientific">Desulfosporosinus acididurans</name>
    <dbReference type="NCBI Taxonomy" id="476652"/>
    <lineage>
        <taxon>Bacteria</taxon>
        <taxon>Bacillati</taxon>
        <taxon>Bacillota</taxon>
        <taxon>Clostridia</taxon>
        <taxon>Eubacteriales</taxon>
        <taxon>Desulfitobacteriaceae</taxon>
        <taxon>Desulfosporosinus</taxon>
    </lineage>
</organism>
<dbReference type="InterPro" id="IPR014729">
    <property type="entry name" value="Rossmann-like_a/b/a_fold"/>
</dbReference>
<name>A0A0J1FNY3_9FIRM</name>
<comment type="caution">
    <text evidence="1">The sequence shown here is derived from an EMBL/GenBank/DDBJ whole genome shotgun (WGS) entry which is preliminary data.</text>
</comment>
<accession>A0A0J1FNY3</accession>
<dbReference type="PATRIC" id="fig|476652.3.peg.2889"/>
<proteinExistence type="predicted"/>
<protein>
    <submittedName>
        <fullName evidence="1">Universal stress protein family protein</fullName>
    </submittedName>
</protein>
<dbReference type="STRING" id="476652.DEAC_c27610"/>
<evidence type="ECO:0000313" key="1">
    <source>
        <dbReference type="EMBL" id="KLU65209.1"/>
    </source>
</evidence>
<gene>
    <name evidence="1" type="ORF">DEAC_c27610</name>
</gene>
<sequence>MAKSNFNVLLYSDGSRQSISAAVYAASLINNIPNMKLTILQIHESHERFMGSEFSWIELRRKYKRIYWESESELSWSQTYLKIPDDDWFKRMLNSEEDCGDQYARIVSKTNRIFVESSHSIKHQILYSNINKSDISDTADLILNYSSRNSFNLIIIGLQGFSMFNGLIFGGLAHKVQNKSSIPVLLIKKLPQEFISNFLSDTREENCPIAHMISGRTSNIFF</sequence>
<dbReference type="Gene3D" id="3.40.50.620">
    <property type="entry name" value="HUPs"/>
    <property type="match status" value="1"/>
</dbReference>
<dbReference type="SUPFAM" id="SSF52402">
    <property type="entry name" value="Adenine nucleotide alpha hydrolases-like"/>
    <property type="match status" value="1"/>
</dbReference>
<dbReference type="RefSeq" id="WP_047810597.1">
    <property type="nucleotide sequence ID" value="NZ_LDZY01000009.1"/>
</dbReference>
<evidence type="ECO:0000313" key="2">
    <source>
        <dbReference type="Proteomes" id="UP000036356"/>
    </source>
</evidence>
<keyword evidence="2" id="KW-1185">Reference proteome</keyword>
<dbReference type="InterPro" id="IPR006015">
    <property type="entry name" value="Universal_stress_UspA"/>
</dbReference>
<reference evidence="1 2" key="1">
    <citation type="submission" date="2015-06" db="EMBL/GenBank/DDBJ databases">
        <title>Draft genome of the moderately acidophilic sulfate reducer Candidatus Desulfosporosinus acididurans strain M1.</title>
        <authorList>
            <person name="Poehlein A."/>
            <person name="Petzsch P."/>
            <person name="Johnson B.D."/>
            <person name="Schloemann M."/>
            <person name="Daniel R."/>
            <person name="Muehling M."/>
        </authorList>
    </citation>
    <scope>NUCLEOTIDE SEQUENCE [LARGE SCALE GENOMIC DNA]</scope>
    <source>
        <strain evidence="1 2">M1</strain>
    </source>
</reference>
<dbReference type="PRINTS" id="PR01438">
    <property type="entry name" value="UNVRSLSTRESS"/>
</dbReference>